<gene>
    <name evidence="2" type="ORF">NDU88_003119</name>
</gene>
<comment type="caution">
    <text evidence="2">The sequence shown here is derived from an EMBL/GenBank/DDBJ whole genome shotgun (WGS) entry which is preliminary data.</text>
</comment>
<reference evidence="2" key="1">
    <citation type="journal article" date="2022" name="bioRxiv">
        <title>Sequencing and chromosome-scale assembly of the giantPleurodeles waltlgenome.</title>
        <authorList>
            <person name="Brown T."/>
            <person name="Elewa A."/>
            <person name="Iarovenko S."/>
            <person name="Subramanian E."/>
            <person name="Araus A.J."/>
            <person name="Petzold A."/>
            <person name="Susuki M."/>
            <person name="Suzuki K.-i.T."/>
            <person name="Hayashi T."/>
            <person name="Toyoda A."/>
            <person name="Oliveira C."/>
            <person name="Osipova E."/>
            <person name="Leigh N.D."/>
            <person name="Simon A."/>
            <person name="Yun M.H."/>
        </authorList>
    </citation>
    <scope>NUCLEOTIDE SEQUENCE</scope>
    <source>
        <strain evidence="2">20211129_DDA</strain>
        <tissue evidence="2">Liver</tissue>
    </source>
</reference>
<feature type="region of interest" description="Disordered" evidence="1">
    <location>
        <begin position="155"/>
        <end position="329"/>
    </location>
</feature>
<feature type="compositionally biased region" description="Gly residues" evidence="1">
    <location>
        <begin position="285"/>
        <end position="294"/>
    </location>
</feature>
<dbReference type="AlphaFoldDB" id="A0AAV7V1I1"/>
<dbReference type="EMBL" id="JANPWB010000004">
    <property type="protein sequence ID" value="KAJ1193823.1"/>
    <property type="molecule type" value="Genomic_DNA"/>
</dbReference>
<accession>A0AAV7V1I1</accession>
<feature type="compositionally biased region" description="Gly residues" evidence="1">
    <location>
        <begin position="257"/>
        <end position="266"/>
    </location>
</feature>
<organism evidence="2 3">
    <name type="scientific">Pleurodeles waltl</name>
    <name type="common">Iberian ribbed newt</name>
    <dbReference type="NCBI Taxonomy" id="8319"/>
    <lineage>
        <taxon>Eukaryota</taxon>
        <taxon>Metazoa</taxon>
        <taxon>Chordata</taxon>
        <taxon>Craniata</taxon>
        <taxon>Vertebrata</taxon>
        <taxon>Euteleostomi</taxon>
        <taxon>Amphibia</taxon>
        <taxon>Batrachia</taxon>
        <taxon>Caudata</taxon>
        <taxon>Salamandroidea</taxon>
        <taxon>Salamandridae</taxon>
        <taxon>Pleurodelinae</taxon>
        <taxon>Pleurodeles</taxon>
    </lineage>
</organism>
<feature type="region of interest" description="Disordered" evidence="1">
    <location>
        <begin position="68"/>
        <end position="139"/>
    </location>
</feature>
<evidence type="ECO:0000313" key="3">
    <source>
        <dbReference type="Proteomes" id="UP001066276"/>
    </source>
</evidence>
<protein>
    <submittedName>
        <fullName evidence="2">Uncharacterized protein</fullName>
    </submittedName>
</protein>
<proteinExistence type="predicted"/>
<name>A0AAV7V1I1_PLEWA</name>
<feature type="compositionally biased region" description="Basic and acidic residues" evidence="1">
    <location>
        <begin position="158"/>
        <end position="172"/>
    </location>
</feature>
<feature type="compositionally biased region" description="Basic and acidic residues" evidence="1">
    <location>
        <begin position="89"/>
        <end position="111"/>
    </location>
</feature>
<feature type="compositionally biased region" description="Gly residues" evidence="1">
    <location>
        <begin position="313"/>
        <end position="322"/>
    </location>
</feature>
<dbReference type="Proteomes" id="UP001066276">
    <property type="component" value="Chromosome 2_2"/>
</dbReference>
<feature type="compositionally biased region" description="Basic and acidic residues" evidence="1">
    <location>
        <begin position="240"/>
        <end position="254"/>
    </location>
</feature>
<sequence length="329" mass="35231">MPPASTRRVRNPWITRPSPAYQSLNPSMNLFTSVAVQYSYEYAKDLFYWWGVTPRVCGREGGVPCEHGVPAPADMPAAHAHRSPQRMLTEARKRTSRDFKARGKEQSDQGNKKQQHCRGRKEDIPSKGGVKGKVAERSCSEVGEGATLRVRAKCGADGGRKERQTVGRKEGKSGVGGGRAALTVGEERAALTVGGGKSGRRWGEERAADGGARKERRGRWGEERAALTVGGGKSGADGGGWKERRGRWGEERAARTVGGGKSGADGGGRKERRGRWGEERAARTVGGGKSGADGGGRKERRGRWGEERAARTVGGGKSGADGGGRKERR</sequence>
<keyword evidence="3" id="KW-1185">Reference proteome</keyword>
<evidence type="ECO:0000313" key="2">
    <source>
        <dbReference type="EMBL" id="KAJ1193823.1"/>
    </source>
</evidence>
<evidence type="ECO:0000256" key="1">
    <source>
        <dbReference type="SAM" id="MobiDB-lite"/>
    </source>
</evidence>
<feature type="compositionally biased region" description="Gly residues" evidence="1">
    <location>
        <begin position="229"/>
        <end position="239"/>
    </location>
</feature>
<feature type="compositionally biased region" description="Basic and acidic residues" evidence="1">
    <location>
        <begin position="201"/>
        <end position="225"/>
    </location>
</feature>